<feature type="chain" id="PRO_5039543602" evidence="2">
    <location>
        <begin position="25"/>
        <end position="1328"/>
    </location>
</feature>
<evidence type="ECO:0000256" key="1">
    <source>
        <dbReference type="ARBA" id="ARBA00022729"/>
    </source>
</evidence>
<gene>
    <name evidence="4" type="ORF">INF28_10740</name>
</gene>
<dbReference type="RefSeq" id="WP_226393477.1">
    <property type="nucleotide sequence ID" value="NZ_JADCKB010000027.1"/>
</dbReference>
<dbReference type="Pfam" id="PF13205">
    <property type="entry name" value="Big_5"/>
    <property type="match status" value="1"/>
</dbReference>
<dbReference type="EMBL" id="JADCKB010000027">
    <property type="protein sequence ID" value="MBE5040936.1"/>
    <property type="molecule type" value="Genomic_DNA"/>
</dbReference>
<evidence type="ECO:0000256" key="2">
    <source>
        <dbReference type="SAM" id="SignalP"/>
    </source>
</evidence>
<keyword evidence="1 2" id="KW-0732">Signal</keyword>
<name>A0A9D5LZI6_9FIRM</name>
<organism evidence="4 5">
    <name type="scientific">Ructibacterium gallinarum</name>
    <dbReference type="NCBI Taxonomy" id="2779355"/>
    <lineage>
        <taxon>Bacteria</taxon>
        <taxon>Bacillati</taxon>
        <taxon>Bacillota</taxon>
        <taxon>Clostridia</taxon>
        <taxon>Eubacteriales</taxon>
        <taxon>Oscillospiraceae</taxon>
        <taxon>Ructibacterium</taxon>
    </lineage>
</organism>
<evidence type="ECO:0000313" key="4">
    <source>
        <dbReference type="EMBL" id="MBE5040936.1"/>
    </source>
</evidence>
<proteinExistence type="predicted"/>
<accession>A0A9D5LZI6</accession>
<dbReference type="InterPro" id="IPR032812">
    <property type="entry name" value="SbsA_Ig"/>
</dbReference>
<dbReference type="Proteomes" id="UP000806542">
    <property type="component" value="Unassembled WGS sequence"/>
</dbReference>
<evidence type="ECO:0000259" key="3">
    <source>
        <dbReference type="Pfam" id="PF13205"/>
    </source>
</evidence>
<reference evidence="4" key="1">
    <citation type="submission" date="2020-10" db="EMBL/GenBank/DDBJ databases">
        <title>ChiBAC.</title>
        <authorList>
            <person name="Zenner C."/>
            <person name="Hitch T.C.A."/>
            <person name="Clavel T."/>
        </authorList>
    </citation>
    <scope>NUCLEOTIDE SEQUENCE</scope>
    <source>
        <strain evidence="4">DSM 107454</strain>
    </source>
</reference>
<evidence type="ECO:0000313" key="5">
    <source>
        <dbReference type="Proteomes" id="UP000806542"/>
    </source>
</evidence>
<keyword evidence="5" id="KW-1185">Reference proteome</keyword>
<feature type="signal peptide" evidence="2">
    <location>
        <begin position="1"/>
        <end position="24"/>
    </location>
</feature>
<feature type="domain" description="SbsA Ig-like" evidence="3">
    <location>
        <begin position="808"/>
        <end position="911"/>
    </location>
</feature>
<comment type="caution">
    <text evidence="4">The sequence shown here is derived from an EMBL/GenBank/DDBJ whole genome shotgun (WGS) entry which is preliminary data.</text>
</comment>
<protein>
    <submittedName>
        <fullName evidence="4">Ig-like domain-containing protein</fullName>
    </submittedName>
</protein>
<sequence>MKRCLCLILGMLMVMLCIPISISAANVTPDIGENALVSAQMGKIVFTMDQPAEEGVLSNDSVVLQADGIQIPVAVEYTAGETEFTVRFGELPENAECILTLPSGIMVNGSQTLQFITKPMLHQTVIGPESNKTGNNASASFVEASGDDPAYIQMQGNFAAGGVDFALEAPIGKVAESFYTDLRIRIPSTSTETNCSIGLQIQNGYDINGGASGNWKWPVRYRAWDQDGIKWRLWADKFVSHEAEIDQWQDIRMVFNKNAEGYYQTDWYMKNADQDIYECITKNAETNISYEGIIKLKEMENMYLKMQEGKTGLGIADVAKWEIHWGGTEGLTPYVLKTAVNAQSVDIYMSRSLNENTVVPENIQVNGKTPGSVYYDETERKITVTSDEEIQRVYLSSLIAAADGMPAAEEEILVGAVLGIYSSVASGSEIPATQGQIVLTASDRLDPSTVTEDNVRFTKGDGSPVKGGYGLTILDDGKSLVLEYGDLEENQDYKIVVNNAVMSMDGKQSVGLQVNLKTQTAFHIQDIQSNPGNASTGGQGSISYVQAAGEDPDYLRLQVDFTSIGGSEAYLVSSQTYTKPFYTDFTVRIPDESEEITTNIGFQYKDAIPADGPNWRWPIRAKSPNGYAWNIYGDGSITTPITGDWQDMRLLFTKNEAGNYRMDWFVKNKGENKYSILAENEKPIPDSNELSGMTNLYLKLGEGKSAKAIADVASWQVYPLGNGGMNPKVIKAAYASEQAVLSVSRDLDESTVNSTNVLAYQGTERIPVQVDYDAENRQIILTGSNITRAKVTAAVLSADGMPFAADPSSLSVKEASIANGASVSPMLGEIDLFINGVLDTQTLTKDTVKLSTANGKPVCGGYVFQYEAASKKLKIQFGELDAGETYRLEVTDGLMSPDGDIMDIYTLNFTTKTPLFSQEIKENPSNYERKGPQEGDLIYTASSASSPAYLRMSTPLYGGQSGNLPDNALTLYKAIDESFYTDLILRVPEESTGNFNIMFQMQNAWAPALDRNVHGWETLMRDQNGYWNLHNAESEDQTYPVTKEKWEYFRILYEKDENGAYQTSFLVQDDNGVYRPKAEKVPFSGDQVGKMENFFLKQQTLGWTTGTAVIDIAKWDMLPLDGALTLAPAVLTAEYAPDMVKVIFTRDMNPASFEGKVSAFNSYGDPLSFSTSYSEADRTLTITGANISSVDFASGIASADGMPFEKATVQKPAEYIVSELGITNGKGGENVLQIAGLTQANGSVSIENNREEAMTVTLIIALYGKDKQLKQFDYQTKTIAGQTKDYLNDAALEAIIPVEGDFIRVYIWNGEITEAVPLAKPVNLPYSI</sequence>